<dbReference type="AlphaFoldDB" id="A0AAD8HJQ8"/>
<keyword evidence="8" id="KW-1185">Reference proteome</keyword>
<evidence type="ECO:0000256" key="4">
    <source>
        <dbReference type="ARBA" id="ARBA00023136"/>
    </source>
</evidence>
<dbReference type="InterPro" id="IPR036640">
    <property type="entry name" value="ABC1_TM_sf"/>
</dbReference>
<dbReference type="Pfam" id="PF00664">
    <property type="entry name" value="ABC_membrane"/>
    <property type="match status" value="2"/>
</dbReference>
<evidence type="ECO:0000313" key="7">
    <source>
        <dbReference type="EMBL" id="KAK1368003.1"/>
    </source>
</evidence>
<dbReference type="InterPro" id="IPR011527">
    <property type="entry name" value="ABC1_TM_dom"/>
</dbReference>
<sequence>MHKNFPEHKINSKIISTNKTRTVLSTDATTVRSLVGDALALVVQNMATVVAGVVIEFTANWILALVMYEQASQVANDAVGSIRTVASFCAEEKVMDMYQKKCDGPMKSGIRLEIVSSASLGVGSSVLFLVNSFIFYIGSVLEKHGKATFAEIFRFFFALTMTAIGVSMTISMAPDIDKVKNSAASIFQILDSKPKIDPTMKKAQL</sequence>
<dbReference type="GO" id="GO:0005524">
    <property type="term" value="F:ATP binding"/>
    <property type="evidence" value="ECO:0007669"/>
    <property type="project" value="InterPro"/>
</dbReference>
<protein>
    <recommendedName>
        <fullName evidence="6">ABC transmembrane type-1 domain-containing protein</fullName>
    </recommendedName>
</protein>
<feature type="transmembrane region" description="Helical" evidence="5">
    <location>
        <begin position="114"/>
        <end position="137"/>
    </location>
</feature>
<name>A0AAD8HJQ8_9APIA</name>
<dbReference type="SUPFAM" id="SSF90123">
    <property type="entry name" value="ABC transporter transmembrane region"/>
    <property type="match status" value="1"/>
</dbReference>
<dbReference type="PANTHER" id="PTHR24221:SF604">
    <property type="entry name" value="ABC TRANSPORTER B FAMILY MEMBER 9"/>
    <property type="match status" value="1"/>
</dbReference>
<gene>
    <name evidence="7" type="ORF">POM88_034095</name>
</gene>
<feature type="transmembrane region" description="Helical" evidence="5">
    <location>
        <begin position="152"/>
        <end position="173"/>
    </location>
</feature>
<proteinExistence type="predicted"/>
<dbReference type="InterPro" id="IPR039421">
    <property type="entry name" value="Type_1_exporter"/>
</dbReference>
<dbReference type="FunFam" id="1.20.1560.10:FF:000025">
    <property type="entry name" value="ABC transporter B family member 9"/>
    <property type="match status" value="1"/>
</dbReference>
<evidence type="ECO:0000256" key="3">
    <source>
        <dbReference type="ARBA" id="ARBA00022989"/>
    </source>
</evidence>
<comment type="caution">
    <text evidence="7">The sequence shown here is derived from an EMBL/GenBank/DDBJ whole genome shotgun (WGS) entry which is preliminary data.</text>
</comment>
<accession>A0AAD8HJQ8</accession>
<comment type="subcellular location">
    <subcellularLocation>
        <location evidence="1">Membrane</location>
        <topology evidence="1">Multi-pass membrane protein</topology>
    </subcellularLocation>
</comment>
<dbReference type="Proteomes" id="UP001237642">
    <property type="component" value="Unassembled WGS sequence"/>
</dbReference>
<reference evidence="7" key="2">
    <citation type="submission" date="2023-05" db="EMBL/GenBank/DDBJ databases">
        <authorList>
            <person name="Schelkunov M.I."/>
        </authorList>
    </citation>
    <scope>NUCLEOTIDE SEQUENCE</scope>
    <source>
        <strain evidence="7">Hsosn_3</strain>
        <tissue evidence="7">Leaf</tissue>
    </source>
</reference>
<evidence type="ECO:0000256" key="5">
    <source>
        <dbReference type="SAM" id="Phobius"/>
    </source>
</evidence>
<organism evidence="7 8">
    <name type="scientific">Heracleum sosnowskyi</name>
    <dbReference type="NCBI Taxonomy" id="360622"/>
    <lineage>
        <taxon>Eukaryota</taxon>
        <taxon>Viridiplantae</taxon>
        <taxon>Streptophyta</taxon>
        <taxon>Embryophyta</taxon>
        <taxon>Tracheophyta</taxon>
        <taxon>Spermatophyta</taxon>
        <taxon>Magnoliopsida</taxon>
        <taxon>eudicotyledons</taxon>
        <taxon>Gunneridae</taxon>
        <taxon>Pentapetalae</taxon>
        <taxon>asterids</taxon>
        <taxon>campanulids</taxon>
        <taxon>Apiales</taxon>
        <taxon>Apiaceae</taxon>
        <taxon>Apioideae</taxon>
        <taxon>apioid superclade</taxon>
        <taxon>Tordylieae</taxon>
        <taxon>Tordyliinae</taxon>
        <taxon>Heracleum</taxon>
    </lineage>
</organism>
<dbReference type="GO" id="GO:0140359">
    <property type="term" value="F:ABC-type transporter activity"/>
    <property type="evidence" value="ECO:0007669"/>
    <property type="project" value="InterPro"/>
</dbReference>
<dbReference type="EMBL" id="JAUIZM010000008">
    <property type="protein sequence ID" value="KAK1368003.1"/>
    <property type="molecule type" value="Genomic_DNA"/>
</dbReference>
<dbReference type="PROSITE" id="PS50929">
    <property type="entry name" value="ABC_TM1F"/>
    <property type="match status" value="1"/>
</dbReference>
<keyword evidence="3 5" id="KW-1133">Transmembrane helix</keyword>
<keyword evidence="2 5" id="KW-0812">Transmembrane</keyword>
<evidence type="ECO:0000259" key="6">
    <source>
        <dbReference type="PROSITE" id="PS50929"/>
    </source>
</evidence>
<evidence type="ECO:0000313" key="8">
    <source>
        <dbReference type="Proteomes" id="UP001237642"/>
    </source>
</evidence>
<keyword evidence="4 5" id="KW-0472">Membrane</keyword>
<evidence type="ECO:0000256" key="1">
    <source>
        <dbReference type="ARBA" id="ARBA00004141"/>
    </source>
</evidence>
<dbReference type="GO" id="GO:0016020">
    <property type="term" value="C:membrane"/>
    <property type="evidence" value="ECO:0007669"/>
    <property type="project" value="UniProtKB-SubCell"/>
</dbReference>
<dbReference type="PANTHER" id="PTHR24221">
    <property type="entry name" value="ATP-BINDING CASSETTE SUB-FAMILY B"/>
    <property type="match status" value="1"/>
</dbReference>
<dbReference type="Gene3D" id="1.20.1560.10">
    <property type="entry name" value="ABC transporter type 1, transmembrane domain"/>
    <property type="match status" value="1"/>
</dbReference>
<reference evidence="7" key="1">
    <citation type="submission" date="2023-02" db="EMBL/GenBank/DDBJ databases">
        <title>Genome of toxic invasive species Heracleum sosnowskyi carries increased number of genes despite the absence of recent whole-genome duplications.</title>
        <authorList>
            <person name="Schelkunov M."/>
            <person name="Shtratnikova V."/>
            <person name="Makarenko M."/>
            <person name="Klepikova A."/>
            <person name="Omelchenko D."/>
            <person name="Novikova G."/>
            <person name="Obukhova E."/>
            <person name="Bogdanov V."/>
            <person name="Penin A."/>
            <person name="Logacheva M."/>
        </authorList>
    </citation>
    <scope>NUCLEOTIDE SEQUENCE</scope>
    <source>
        <strain evidence="7">Hsosn_3</strain>
        <tissue evidence="7">Leaf</tissue>
    </source>
</reference>
<evidence type="ECO:0000256" key="2">
    <source>
        <dbReference type="ARBA" id="ARBA00022692"/>
    </source>
</evidence>
<feature type="domain" description="ABC transmembrane type-1" evidence="6">
    <location>
        <begin position="22"/>
        <end position="178"/>
    </location>
</feature>